<proteinExistence type="predicted"/>
<sequence>MSIRCANTSSNGTITDRLMKKQEEKWLSLYIFYQENADEILKQVVHPFIRQWHNPWFFIRYWEGGDHIRLRLKTPKIEHDEIIKRLKLGNTGIKSLQIAQYEPEIDRYGNRESIKWAEQYFECSSNYVLNWITKKEINQQPAIQAIKLHLALLHTLKWEKEALTELCNFFLEGWLPKLYNPTDPGEEQRIFWLNQFEQVFASQKNQTALAAYHFWQELNQGIAEDNLMDYLSNTNQVIRLYQNAGFKKDILFQVISSFMHMNNNRLGISNYEEAYIMHVMIACLQVIHENSIQRS</sequence>
<comment type="caution">
    <text evidence="2">The sequence shown here is derived from an EMBL/GenBank/DDBJ whole genome shotgun (WGS) entry which is preliminary data.</text>
</comment>
<dbReference type="NCBIfam" id="TIGR03891">
    <property type="entry name" value="thiopep_ocin"/>
    <property type="match status" value="1"/>
</dbReference>
<dbReference type="InterPro" id="IPR023809">
    <property type="entry name" value="Thiopep_bacteriocin_synth_dom"/>
</dbReference>
<protein>
    <recommendedName>
        <fullName evidence="1">Thiopeptide-type bacteriocin biosynthesis domain-containing protein</fullName>
    </recommendedName>
</protein>
<dbReference type="Proteomes" id="UP000252081">
    <property type="component" value="Unassembled WGS sequence"/>
</dbReference>
<dbReference type="Pfam" id="PF14028">
    <property type="entry name" value="Lant_dehydr_C"/>
    <property type="match status" value="1"/>
</dbReference>
<accession>A0A366L1D9</accession>
<evidence type="ECO:0000313" key="3">
    <source>
        <dbReference type="Proteomes" id="UP000252081"/>
    </source>
</evidence>
<keyword evidence="3" id="KW-1185">Reference proteome</keyword>
<organism evidence="2 3">
    <name type="scientific">Pedobacter miscanthi</name>
    <dbReference type="NCBI Taxonomy" id="2259170"/>
    <lineage>
        <taxon>Bacteria</taxon>
        <taxon>Pseudomonadati</taxon>
        <taxon>Bacteroidota</taxon>
        <taxon>Sphingobacteriia</taxon>
        <taxon>Sphingobacteriales</taxon>
        <taxon>Sphingobacteriaceae</taxon>
        <taxon>Pedobacter</taxon>
    </lineage>
</organism>
<name>A0A366L1D9_9SPHI</name>
<reference evidence="2 3" key="1">
    <citation type="submission" date="2018-07" db="EMBL/GenBank/DDBJ databases">
        <title>A draft genome of a endophytic bacteria, a new species of Pedobacter.</title>
        <authorList>
            <person name="Zhang Z.D."/>
            <person name="Chen Z.J."/>
        </authorList>
    </citation>
    <scope>NUCLEOTIDE SEQUENCE [LARGE SCALE GENOMIC DNA]</scope>
    <source>
        <strain evidence="2 3">RS10</strain>
    </source>
</reference>
<evidence type="ECO:0000313" key="2">
    <source>
        <dbReference type="EMBL" id="RBQ07697.1"/>
    </source>
</evidence>
<gene>
    <name evidence="2" type="ORF">DRW42_10960</name>
</gene>
<dbReference type="AlphaFoldDB" id="A0A366L1D9"/>
<dbReference type="EMBL" id="QNQU01000008">
    <property type="protein sequence ID" value="RBQ07697.1"/>
    <property type="molecule type" value="Genomic_DNA"/>
</dbReference>
<evidence type="ECO:0000259" key="1">
    <source>
        <dbReference type="Pfam" id="PF14028"/>
    </source>
</evidence>
<feature type="domain" description="Thiopeptide-type bacteriocin biosynthesis" evidence="1">
    <location>
        <begin position="26"/>
        <end position="280"/>
    </location>
</feature>